<evidence type="ECO:0000313" key="1">
    <source>
        <dbReference type="EMBL" id="AWD72285.1"/>
    </source>
</evidence>
<name>A0A2S1FIE0_9BURK</name>
<sequence>MPFEKIGEDSLDDKIAVRLTTQEKKRLAQDAEMAGLSMSALVRVRYFGRKIVANTDLVMINHLNRLTGMLKTVHNESHGAYSADTSAAILLIIETIKKISRSA</sequence>
<dbReference type="AlphaFoldDB" id="A0A2S1FIE0"/>
<proteinExistence type="predicted"/>
<geneLocation type="plasmid" evidence="1">
    <name>pH8NP2</name>
</geneLocation>
<dbReference type="Pfam" id="PF21983">
    <property type="entry name" value="NikA-like"/>
    <property type="match status" value="1"/>
</dbReference>
<protein>
    <submittedName>
        <fullName evidence="1">Putative conjugal transfer relaxosome component TraJ</fullName>
    </submittedName>
</protein>
<dbReference type="RefSeq" id="WP_181375930.1">
    <property type="nucleotide sequence ID" value="NZ_MG869622.1"/>
</dbReference>
<keyword evidence="1" id="KW-0614">Plasmid</keyword>
<organism evidence="1">
    <name type="scientific">Polaromonas sp. H8N</name>
    <dbReference type="NCBI Taxonomy" id="1840297"/>
    <lineage>
        <taxon>Bacteria</taxon>
        <taxon>Pseudomonadati</taxon>
        <taxon>Pseudomonadota</taxon>
        <taxon>Betaproteobacteria</taxon>
        <taxon>Burkholderiales</taxon>
        <taxon>Comamonadaceae</taxon>
        <taxon>Polaromonas</taxon>
    </lineage>
</organism>
<gene>
    <name evidence="1" type="ORF">pH8NP2_p011</name>
</gene>
<reference evidence="1" key="1">
    <citation type="submission" date="2018-01" db="EMBL/GenBank/DDBJ databases">
        <title>Plasmids of psychrophilic Polaromonas spp. isolated from Arctic and Antarctic glaciers.</title>
        <authorList>
            <person name="Dziewit L."/>
            <person name="Ciok A."/>
        </authorList>
    </citation>
    <scope>NUCLEOTIDE SEQUENCE</scope>
    <source>
        <plasmid evidence="1">pH8NP2</plasmid>
    </source>
</reference>
<dbReference type="EMBL" id="MG869622">
    <property type="protein sequence ID" value="AWD72285.1"/>
    <property type="molecule type" value="Genomic_DNA"/>
</dbReference>
<accession>A0A2S1FIE0</accession>
<dbReference type="InterPro" id="IPR053842">
    <property type="entry name" value="NikA-like"/>
</dbReference>